<evidence type="ECO:0000313" key="3">
    <source>
        <dbReference type="EMBL" id="SHL27593.1"/>
    </source>
</evidence>
<reference evidence="2 5" key="2">
    <citation type="submission" date="2019-07" db="EMBL/GenBank/DDBJ databases">
        <title>Whole genome shotgun sequence of Halomonas cupida NBRC 102219.</title>
        <authorList>
            <person name="Hosoyama A."/>
            <person name="Uohara A."/>
            <person name="Ohji S."/>
            <person name="Ichikawa N."/>
        </authorList>
    </citation>
    <scope>NUCLEOTIDE SEQUENCE [LARGE SCALE GENOMIC DNA]</scope>
    <source>
        <strain evidence="2 5">NBRC 102219</strain>
    </source>
</reference>
<sequence>MNMMPRTLILALGATAGLALVGCASNSASMEMSATDYVVTGLGGDRQEALAEAKERALEQCEAQNRDEFVIKEQQILEPGASDGKRASAETMVQGGTVNADTDLAVLNDDGDNYKAIWTVSCR</sequence>
<dbReference type="Proteomes" id="UP000321726">
    <property type="component" value="Unassembled WGS sequence"/>
</dbReference>
<keyword evidence="5" id="KW-1185">Reference proteome</keyword>
<evidence type="ECO:0000256" key="1">
    <source>
        <dbReference type="SAM" id="SignalP"/>
    </source>
</evidence>
<feature type="chain" id="PRO_5012500471" description="DUF4156 domain-containing protein" evidence="1">
    <location>
        <begin position="25"/>
        <end position="123"/>
    </location>
</feature>
<accession>A0A1M6ZB51</accession>
<dbReference type="EMBL" id="BJXU01000092">
    <property type="protein sequence ID" value="GEN24439.1"/>
    <property type="molecule type" value="Genomic_DNA"/>
</dbReference>
<dbReference type="RefSeq" id="WP_073433020.1">
    <property type="nucleotide sequence ID" value="NZ_BJXU01000092.1"/>
</dbReference>
<dbReference type="Proteomes" id="UP000184123">
    <property type="component" value="Unassembled WGS sequence"/>
</dbReference>
<organism evidence="3 4">
    <name type="scientific">Halomonas cupida</name>
    <dbReference type="NCBI Taxonomy" id="44933"/>
    <lineage>
        <taxon>Bacteria</taxon>
        <taxon>Pseudomonadati</taxon>
        <taxon>Pseudomonadota</taxon>
        <taxon>Gammaproteobacteria</taxon>
        <taxon>Oceanospirillales</taxon>
        <taxon>Halomonadaceae</taxon>
        <taxon>Halomonas</taxon>
    </lineage>
</organism>
<dbReference type="OrthoDB" id="6171735at2"/>
<protein>
    <recommendedName>
        <fullName evidence="6">DUF4156 domain-containing protein</fullName>
    </recommendedName>
</protein>
<keyword evidence="1" id="KW-0732">Signal</keyword>
<evidence type="ECO:0000313" key="4">
    <source>
        <dbReference type="Proteomes" id="UP000184123"/>
    </source>
</evidence>
<evidence type="ECO:0000313" key="5">
    <source>
        <dbReference type="Proteomes" id="UP000321726"/>
    </source>
</evidence>
<reference evidence="3 4" key="1">
    <citation type="submission" date="2016-11" db="EMBL/GenBank/DDBJ databases">
        <authorList>
            <person name="Jaros S."/>
            <person name="Januszkiewicz K."/>
            <person name="Wedrychowicz H."/>
        </authorList>
    </citation>
    <scope>NUCLEOTIDE SEQUENCE [LARGE SCALE GENOMIC DNA]</scope>
    <source>
        <strain evidence="3 4">DSM 4740</strain>
    </source>
</reference>
<evidence type="ECO:0008006" key="6">
    <source>
        <dbReference type="Google" id="ProtNLM"/>
    </source>
</evidence>
<feature type="signal peptide" evidence="1">
    <location>
        <begin position="1"/>
        <end position="24"/>
    </location>
</feature>
<dbReference type="AlphaFoldDB" id="A0A1M6ZB51"/>
<evidence type="ECO:0000313" key="2">
    <source>
        <dbReference type="EMBL" id="GEN24439.1"/>
    </source>
</evidence>
<dbReference type="PROSITE" id="PS51257">
    <property type="entry name" value="PROKAR_LIPOPROTEIN"/>
    <property type="match status" value="1"/>
</dbReference>
<dbReference type="EMBL" id="FRCA01000001">
    <property type="protein sequence ID" value="SHL27593.1"/>
    <property type="molecule type" value="Genomic_DNA"/>
</dbReference>
<gene>
    <name evidence="2" type="ORF">HCU01_23880</name>
    <name evidence="3" type="ORF">SAMN05660971_00034</name>
</gene>
<name>A0A1M6ZB51_9GAMM</name>
<proteinExistence type="predicted"/>